<dbReference type="RefSeq" id="WP_105868702.1">
    <property type="nucleotide sequence ID" value="NZ_PVLV01000139.1"/>
</dbReference>
<evidence type="ECO:0000259" key="2">
    <source>
        <dbReference type="Pfam" id="PF03435"/>
    </source>
</evidence>
<dbReference type="AlphaFoldDB" id="A0A2S9PXK2"/>
<feature type="compositionally biased region" description="Low complexity" evidence="1">
    <location>
        <begin position="221"/>
        <end position="234"/>
    </location>
</feature>
<dbReference type="PANTHER" id="PTHR12286">
    <property type="entry name" value="SACCHAROPINE DEHYDROGENASE-LIKE OXIDOREDUCTASE"/>
    <property type="match status" value="1"/>
</dbReference>
<dbReference type="GO" id="GO:0009247">
    <property type="term" value="P:glycolipid biosynthetic process"/>
    <property type="evidence" value="ECO:0007669"/>
    <property type="project" value="TreeGrafter"/>
</dbReference>
<dbReference type="Proteomes" id="UP000239322">
    <property type="component" value="Unassembled WGS sequence"/>
</dbReference>
<organism evidence="3 4">
    <name type="scientific">Streptomyces solincola</name>
    <dbReference type="NCBI Taxonomy" id="2100817"/>
    <lineage>
        <taxon>Bacteria</taxon>
        <taxon>Bacillati</taxon>
        <taxon>Actinomycetota</taxon>
        <taxon>Actinomycetes</taxon>
        <taxon>Kitasatosporales</taxon>
        <taxon>Streptomycetaceae</taxon>
        <taxon>Streptomyces</taxon>
    </lineage>
</organism>
<keyword evidence="4" id="KW-1185">Reference proteome</keyword>
<name>A0A2S9PXK2_9ACTN</name>
<dbReference type="InterPro" id="IPR051276">
    <property type="entry name" value="Saccharopine_DH-like_oxidrdct"/>
</dbReference>
<dbReference type="PANTHER" id="PTHR12286:SF5">
    <property type="entry name" value="SACCHAROPINE DEHYDROGENASE-LIKE OXIDOREDUCTASE"/>
    <property type="match status" value="1"/>
</dbReference>
<evidence type="ECO:0000313" key="4">
    <source>
        <dbReference type="Proteomes" id="UP000239322"/>
    </source>
</evidence>
<reference evidence="3 4" key="1">
    <citation type="submission" date="2018-03" db="EMBL/GenBank/DDBJ databases">
        <title>Novel Streptomyces sp. from soil.</title>
        <authorList>
            <person name="Tan G.Y.A."/>
            <person name="Lee Z.Y."/>
        </authorList>
    </citation>
    <scope>NUCLEOTIDE SEQUENCE [LARGE SCALE GENOMIC DNA]</scope>
    <source>
        <strain evidence="3 4">ST5x</strain>
    </source>
</reference>
<comment type="caution">
    <text evidence="3">The sequence shown here is derived from an EMBL/GenBank/DDBJ whole genome shotgun (WGS) entry which is preliminary data.</text>
</comment>
<feature type="domain" description="Saccharopine dehydrogenase NADP binding" evidence="2">
    <location>
        <begin position="21"/>
        <end position="149"/>
    </location>
</feature>
<dbReference type="InterPro" id="IPR005097">
    <property type="entry name" value="Sacchrp_dh_NADP-bd"/>
</dbReference>
<dbReference type="SUPFAM" id="SSF51735">
    <property type="entry name" value="NAD(P)-binding Rossmann-fold domains"/>
    <property type="match status" value="1"/>
</dbReference>
<dbReference type="Gene3D" id="3.40.50.720">
    <property type="entry name" value="NAD(P)-binding Rossmann-like Domain"/>
    <property type="match status" value="1"/>
</dbReference>
<dbReference type="OrthoDB" id="4369409at2"/>
<dbReference type="Pfam" id="PF03435">
    <property type="entry name" value="Sacchrp_dh_NADP"/>
    <property type="match status" value="1"/>
</dbReference>
<dbReference type="EMBL" id="PVLV01000139">
    <property type="protein sequence ID" value="PRH79148.1"/>
    <property type="molecule type" value="Genomic_DNA"/>
</dbReference>
<dbReference type="InterPro" id="IPR036291">
    <property type="entry name" value="NAD(P)-bd_dom_sf"/>
</dbReference>
<sequence length="404" mass="43153">MEHTPDAPATPDGTERTYDLVLFGATGFVGELTARHLAAHAPAHCRWALAGRDLGKLEKLRERLAADHPHCAGLPLLRADSSDAASLRELASSARVVATTVGPYVWYGEGLVAACAETGADYVDLTGEPEFVDLMYVRHHARARETGARIVHACGFDSVPHDLGVYHTVRQLPEGVPLRVDGFVRAGAMFSGGTFASALTALGRGPQTLRAARERRRHEAAPAAGRRTRGPLGAPRFSRETGLWALPLPTLDAAMVARSAAALPRYGPDFRYRHYAGVKTLPVAVGGTAAAGLVLALAQVPQVRRGLMDLYGAGSGPDEERRRRSWFSVRFVGEGGGRRVFTEVSGGDPGYDETAKMLAESALCLAFDTLPETSGQTTTAAAMGDALIDRLVKTGIRFRVAHTR</sequence>
<evidence type="ECO:0000313" key="3">
    <source>
        <dbReference type="EMBL" id="PRH79148.1"/>
    </source>
</evidence>
<feature type="region of interest" description="Disordered" evidence="1">
    <location>
        <begin position="213"/>
        <end position="234"/>
    </location>
</feature>
<protein>
    <submittedName>
        <fullName evidence="3">Saccharopine dehydrogenase</fullName>
    </submittedName>
</protein>
<evidence type="ECO:0000256" key="1">
    <source>
        <dbReference type="SAM" id="MobiDB-lite"/>
    </source>
</evidence>
<proteinExistence type="predicted"/>
<dbReference type="GO" id="GO:0005886">
    <property type="term" value="C:plasma membrane"/>
    <property type="evidence" value="ECO:0007669"/>
    <property type="project" value="TreeGrafter"/>
</dbReference>
<accession>A0A2S9PXK2</accession>
<gene>
    <name evidence="3" type="ORF">C6N75_11080</name>
</gene>